<dbReference type="Proteomes" id="UP000007801">
    <property type="component" value="Unassembled WGS sequence"/>
</dbReference>
<dbReference type="GeneID" id="6500349"/>
<dbReference type="PANTHER" id="PTHR11012">
    <property type="entry name" value="PROTEIN KINASE-LIKE DOMAIN-CONTAINING"/>
    <property type="match status" value="1"/>
</dbReference>
<dbReference type="Pfam" id="PF02958">
    <property type="entry name" value="EcKL"/>
    <property type="match status" value="1"/>
</dbReference>
<evidence type="ECO:0000313" key="3">
    <source>
        <dbReference type="Proteomes" id="UP000007801"/>
    </source>
</evidence>
<feature type="domain" description="CHK kinase-like" evidence="1">
    <location>
        <begin position="142"/>
        <end position="335"/>
    </location>
</feature>
<dbReference type="EMBL" id="CH902617">
    <property type="protein sequence ID" value="EDV41601.1"/>
    <property type="molecule type" value="Genomic_DNA"/>
</dbReference>
<dbReference type="OrthoDB" id="8250698at2759"/>
<organism evidence="2 3">
    <name type="scientific">Drosophila ananassae</name>
    <name type="common">Fruit fly</name>
    <dbReference type="NCBI Taxonomy" id="7217"/>
    <lineage>
        <taxon>Eukaryota</taxon>
        <taxon>Metazoa</taxon>
        <taxon>Ecdysozoa</taxon>
        <taxon>Arthropoda</taxon>
        <taxon>Hexapoda</taxon>
        <taxon>Insecta</taxon>
        <taxon>Pterygota</taxon>
        <taxon>Neoptera</taxon>
        <taxon>Endopterygota</taxon>
        <taxon>Diptera</taxon>
        <taxon>Brachycera</taxon>
        <taxon>Muscomorpha</taxon>
        <taxon>Ephydroidea</taxon>
        <taxon>Drosophilidae</taxon>
        <taxon>Drosophila</taxon>
        <taxon>Sophophora</taxon>
    </lineage>
</organism>
<dbReference type="eggNOG" id="ENOG502RZD1">
    <property type="taxonomic scope" value="Eukaryota"/>
</dbReference>
<evidence type="ECO:0000259" key="1">
    <source>
        <dbReference type="SMART" id="SM00587"/>
    </source>
</evidence>
<dbReference type="InterPro" id="IPR015897">
    <property type="entry name" value="CHK_kinase-like"/>
</dbReference>
<dbReference type="AlphaFoldDB" id="B3LWK7"/>
<dbReference type="Gene3D" id="3.90.1200.10">
    <property type="match status" value="1"/>
</dbReference>
<dbReference type="SUPFAM" id="SSF56112">
    <property type="entry name" value="Protein kinase-like (PK-like)"/>
    <property type="match status" value="1"/>
</dbReference>
<dbReference type="InParanoid" id="B3LWK7"/>
<dbReference type="KEGG" id="dan:6500349"/>
<gene>
    <name evidence="2" type="primary">Dana\GF17565</name>
    <name evidence="2" type="synonym">dana_GLEANR_18828</name>
    <name evidence="2" type="ORF">GF17565</name>
</gene>
<protein>
    <recommendedName>
        <fullName evidence="1">CHK kinase-like domain-containing protein</fullName>
    </recommendedName>
</protein>
<dbReference type="InterPro" id="IPR004119">
    <property type="entry name" value="EcKL"/>
</dbReference>
<dbReference type="HOGENOM" id="CLU_010718_0_1_1"/>
<proteinExistence type="predicted"/>
<dbReference type="OMA" id="YYVLGHC"/>
<dbReference type="PhylomeDB" id="B3LWK7"/>
<evidence type="ECO:0000313" key="2">
    <source>
        <dbReference type="EMBL" id="EDV41601.1"/>
    </source>
</evidence>
<dbReference type="SMART" id="SM00587">
    <property type="entry name" value="CHK"/>
    <property type="match status" value="1"/>
</dbReference>
<reference evidence="2 3" key="1">
    <citation type="journal article" date="2007" name="Nature">
        <title>Evolution of genes and genomes on the Drosophila phylogeny.</title>
        <authorList>
            <consortium name="Drosophila 12 Genomes Consortium"/>
            <person name="Clark A.G."/>
            <person name="Eisen M.B."/>
            <person name="Smith D.R."/>
            <person name="Bergman C.M."/>
            <person name="Oliver B."/>
            <person name="Markow T.A."/>
            <person name="Kaufman T.C."/>
            <person name="Kellis M."/>
            <person name="Gelbart W."/>
            <person name="Iyer V.N."/>
            <person name="Pollard D.A."/>
            <person name="Sackton T.B."/>
            <person name="Larracuente A.M."/>
            <person name="Singh N.D."/>
            <person name="Abad J.P."/>
            <person name="Abt D.N."/>
            <person name="Adryan B."/>
            <person name="Aguade M."/>
            <person name="Akashi H."/>
            <person name="Anderson W.W."/>
            <person name="Aquadro C.F."/>
            <person name="Ardell D.H."/>
            <person name="Arguello R."/>
            <person name="Artieri C.G."/>
            <person name="Barbash D.A."/>
            <person name="Barker D."/>
            <person name="Barsanti P."/>
            <person name="Batterham P."/>
            <person name="Batzoglou S."/>
            <person name="Begun D."/>
            <person name="Bhutkar A."/>
            <person name="Blanco E."/>
            <person name="Bosak S.A."/>
            <person name="Bradley R.K."/>
            <person name="Brand A.D."/>
            <person name="Brent M.R."/>
            <person name="Brooks A.N."/>
            <person name="Brown R.H."/>
            <person name="Butlin R.K."/>
            <person name="Caggese C."/>
            <person name="Calvi B.R."/>
            <person name="Bernardo de Carvalho A."/>
            <person name="Caspi A."/>
            <person name="Castrezana S."/>
            <person name="Celniker S.E."/>
            <person name="Chang J.L."/>
            <person name="Chapple C."/>
            <person name="Chatterji S."/>
            <person name="Chinwalla A."/>
            <person name="Civetta A."/>
            <person name="Clifton S.W."/>
            <person name="Comeron J.M."/>
            <person name="Costello J.C."/>
            <person name="Coyne J.A."/>
            <person name="Daub J."/>
            <person name="David R.G."/>
            <person name="Delcher A.L."/>
            <person name="Delehaunty K."/>
            <person name="Do C.B."/>
            <person name="Ebling H."/>
            <person name="Edwards K."/>
            <person name="Eickbush T."/>
            <person name="Evans J.D."/>
            <person name="Filipski A."/>
            <person name="Findeiss S."/>
            <person name="Freyhult E."/>
            <person name="Fulton L."/>
            <person name="Fulton R."/>
            <person name="Garcia A.C."/>
            <person name="Gardiner A."/>
            <person name="Garfield D.A."/>
            <person name="Garvin B.E."/>
            <person name="Gibson G."/>
            <person name="Gilbert D."/>
            <person name="Gnerre S."/>
            <person name="Godfrey J."/>
            <person name="Good R."/>
            <person name="Gotea V."/>
            <person name="Gravely B."/>
            <person name="Greenberg A.J."/>
            <person name="Griffiths-Jones S."/>
            <person name="Gross S."/>
            <person name="Guigo R."/>
            <person name="Gustafson E.A."/>
            <person name="Haerty W."/>
            <person name="Hahn M.W."/>
            <person name="Halligan D.L."/>
            <person name="Halpern A.L."/>
            <person name="Halter G.M."/>
            <person name="Han M.V."/>
            <person name="Heger A."/>
            <person name="Hillier L."/>
            <person name="Hinrichs A.S."/>
            <person name="Holmes I."/>
            <person name="Hoskins R.A."/>
            <person name="Hubisz M.J."/>
            <person name="Hultmark D."/>
            <person name="Huntley M.A."/>
            <person name="Jaffe D.B."/>
            <person name="Jagadeeshan S."/>
            <person name="Jeck W.R."/>
            <person name="Johnson J."/>
            <person name="Jones C.D."/>
            <person name="Jordan W.C."/>
            <person name="Karpen G.H."/>
            <person name="Kataoka E."/>
            <person name="Keightley P.D."/>
            <person name="Kheradpour P."/>
            <person name="Kirkness E.F."/>
            <person name="Koerich L.B."/>
            <person name="Kristiansen K."/>
            <person name="Kudrna D."/>
            <person name="Kulathinal R.J."/>
            <person name="Kumar S."/>
            <person name="Kwok R."/>
            <person name="Lander E."/>
            <person name="Langley C.H."/>
            <person name="Lapoint R."/>
            <person name="Lazzaro B.P."/>
            <person name="Lee S.J."/>
            <person name="Levesque L."/>
            <person name="Li R."/>
            <person name="Lin C.F."/>
            <person name="Lin M.F."/>
            <person name="Lindblad-Toh K."/>
            <person name="Llopart A."/>
            <person name="Long M."/>
            <person name="Low L."/>
            <person name="Lozovsky E."/>
            <person name="Lu J."/>
            <person name="Luo M."/>
            <person name="Machado C.A."/>
            <person name="Makalowski W."/>
            <person name="Marzo M."/>
            <person name="Matsuda M."/>
            <person name="Matzkin L."/>
            <person name="McAllister B."/>
            <person name="McBride C.S."/>
            <person name="McKernan B."/>
            <person name="McKernan K."/>
            <person name="Mendez-Lago M."/>
            <person name="Minx P."/>
            <person name="Mollenhauer M.U."/>
            <person name="Montooth K."/>
            <person name="Mount S.M."/>
            <person name="Mu X."/>
            <person name="Myers E."/>
            <person name="Negre B."/>
            <person name="Newfeld S."/>
            <person name="Nielsen R."/>
            <person name="Noor M.A."/>
            <person name="O'Grady P."/>
            <person name="Pachter L."/>
            <person name="Papaceit M."/>
            <person name="Parisi M.J."/>
            <person name="Parisi M."/>
            <person name="Parts L."/>
            <person name="Pedersen J.S."/>
            <person name="Pesole G."/>
            <person name="Phillippy A.M."/>
            <person name="Ponting C.P."/>
            <person name="Pop M."/>
            <person name="Porcelli D."/>
            <person name="Powell J.R."/>
            <person name="Prohaska S."/>
            <person name="Pruitt K."/>
            <person name="Puig M."/>
            <person name="Quesneville H."/>
            <person name="Ram K.R."/>
            <person name="Rand D."/>
            <person name="Rasmussen M.D."/>
            <person name="Reed L.K."/>
            <person name="Reenan R."/>
            <person name="Reily A."/>
            <person name="Remington K.A."/>
            <person name="Rieger T.T."/>
            <person name="Ritchie M.G."/>
            <person name="Robin C."/>
            <person name="Rogers Y.H."/>
            <person name="Rohde C."/>
            <person name="Rozas J."/>
            <person name="Rubenfield M.J."/>
            <person name="Ruiz A."/>
            <person name="Russo S."/>
            <person name="Salzberg S.L."/>
            <person name="Sanchez-Gracia A."/>
            <person name="Saranga D.J."/>
            <person name="Sato H."/>
            <person name="Schaeffer S.W."/>
            <person name="Schatz M.C."/>
            <person name="Schlenke T."/>
            <person name="Schwartz R."/>
            <person name="Segarra C."/>
            <person name="Singh R.S."/>
            <person name="Sirot L."/>
            <person name="Sirota M."/>
            <person name="Sisneros N.B."/>
            <person name="Smith C.D."/>
            <person name="Smith T.F."/>
            <person name="Spieth J."/>
            <person name="Stage D.E."/>
            <person name="Stark A."/>
            <person name="Stephan W."/>
            <person name="Strausberg R.L."/>
            <person name="Strempel S."/>
            <person name="Sturgill D."/>
            <person name="Sutton G."/>
            <person name="Sutton G.G."/>
            <person name="Tao W."/>
            <person name="Teichmann S."/>
            <person name="Tobari Y.N."/>
            <person name="Tomimura Y."/>
            <person name="Tsolas J.M."/>
            <person name="Valente V.L."/>
            <person name="Venter E."/>
            <person name="Venter J.C."/>
            <person name="Vicario S."/>
            <person name="Vieira F.G."/>
            <person name="Vilella A.J."/>
            <person name="Villasante A."/>
            <person name="Walenz B."/>
            <person name="Wang J."/>
            <person name="Wasserman M."/>
            <person name="Watts T."/>
            <person name="Wilson D."/>
            <person name="Wilson R.K."/>
            <person name="Wing R.A."/>
            <person name="Wolfner M.F."/>
            <person name="Wong A."/>
            <person name="Wong G.K."/>
            <person name="Wu C.I."/>
            <person name="Wu G."/>
            <person name="Yamamoto D."/>
            <person name="Yang H.P."/>
            <person name="Yang S.P."/>
            <person name="Yorke J.A."/>
            <person name="Yoshida K."/>
            <person name="Zdobnov E."/>
            <person name="Zhang P."/>
            <person name="Zhang Y."/>
            <person name="Zimin A.V."/>
            <person name="Baldwin J."/>
            <person name="Abdouelleil A."/>
            <person name="Abdulkadir J."/>
            <person name="Abebe A."/>
            <person name="Abera B."/>
            <person name="Abreu J."/>
            <person name="Acer S.C."/>
            <person name="Aftuck L."/>
            <person name="Alexander A."/>
            <person name="An P."/>
            <person name="Anderson E."/>
            <person name="Anderson S."/>
            <person name="Arachi H."/>
            <person name="Azer M."/>
            <person name="Bachantsang P."/>
            <person name="Barry A."/>
            <person name="Bayul T."/>
            <person name="Berlin A."/>
            <person name="Bessette D."/>
            <person name="Bloom T."/>
            <person name="Blye J."/>
            <person name="Boguslavskiy L."/>
            <person name="Bonnet C."/>
            <person name="Boukhgalter B."/>
            <person name="Bourzgui I."/>
            <person name="Brown A."/>
            <person name="Cahill P."/>
            <person name="Channer S."/>
            <person name="Cheshatsang Y."/>
            <person name="Chuda L."/>
            <person name="Citroen M."/>
            <person name="Collymore A."/>
            <person name="Cooke P."/>
            <person name="Costello M."/>
            <person name="D'Aco K."/>
            <person name="Daza R."/>
            <person name="De Haan G."/>
            <person name="DeGray S."/>
            <person name="DeMaso C."/>
            <person name="Dhargay N."/>
            <person name="Dooley K."/>
            <person name="Dooley E."/>
            <person name="Doricent M."/>
            <person name="Dorje P."/>
            <person name="Dorjee K."/>
            <person name="Dupes A."/>
            <person name="Elong R."/>
            <person name="Falk J."/>
            <person name="Farina A."/>
            <person name="Faro S."/>
            <person name="Ferguson D."/>
            <person name="Fisher S."/>
            <person name="Foley C.D."/>
            <person name="Franke A."/>
            <person name="Friedrich D."/>
            <person name="Gadbois L."/>
            <person name="Gearin G."/>
            <person name="Gearin C.R."/>
            <person name="Giannoukos G."/>
            <person name="Goode T."/>
            <person name="Graham J."/>
            <person name="Grandbois E."/>
            <person name="Grewal S."/>
            <person name="Gyaltsen K."/>
            <person name="Hafez N."/>
            <person name="Hagos B."/>
            <person name="Hall J."/>
            <person name="Henson C."/>
            <person name="Hollinger A."/>
            <person name="Honan T."/>
            <person name="Huard M.D."/>
            <person name="Hughes L."/>
            <person name="Hurhula B."/>
            <person name="Husby M.E."/>
            <person name="Kamat A."/>
            <person name="Kanga B."/>
            <person name="Kashin S."/>
            <person name="Khazanovich D."/>
            <person name="Kisner P."/>
            <person name="Lance K."/>
            <person name="Lara M."/>
            <person name="Lee W."/>
            <person name="Lennon N."/>
            <person name="Letendre F."/>
            <person name="LeVine R."/>
            <person name="Lipovsky A."/>
            <person name="Liu X."/>
            <person name="Liu J."/>
            <person name="Liu S."/>
            <person name="Lokyitsang T."/>
            <person name="Lokyitsang Y."/>
            <person name="Lubonja R."/>
            <person name="Lui A."/>
            <person name="MacDonald P."/>
            <person name="Magnisalis V."/>
            <person name="Maru K."/>
            <person name="Matthews C."/>
            <person name="McCusker W."/>
            <person name="McDonough S."/>
            <person name="Mehta T."/>
            <person name="Meldrim J."/>
            <person name="Meneus L."/>
            <person name="Mihai O."/>
            <person name="Mihalev A."/>
            <person name="Mihova T."/>
            <person name="Mittelman R."/>
            <person name="Mlenga V."/>
            <person name="Montmayeur A."/>
            <person name="Mulrain L."/>
            <person name="Navidi A."/>
            <person name="Naylor J."/>
            <person name="Negash T."/>
            <person name="Nguyen T."/>
            <person name="Nguyen N."/>
            <person name="Nicol R."/>
            <person name="Norbu C."/>
            <person name="Norbu N."/>
            <person name="Novod N."/>
            <person name="O'Neill B."/>
            <person name="Osman S."/>
            <person name="Markiewicz E."/>
            <person name="Oyono O.L."/>
            <person name="Patti C."/>
            <person name="Phunkhang P."/>
            <person name="Pierre F."/>
            <person name="Priest M."/>
            <person name="Raghuraman S."/>
            <person name="Rege F."/>
            <person name="Reyes R."/>
            <person name="Rise C."/>
            <person name="Rogov P."/>
            <person name="Ross K."/>
            <person name="Ryan E."/>
            <person name="Settipalli S."/>
            <person name="Shea T."/>
            <person name="Sherpa N."/>
            <person name="Shi L."/>
            <person name="Shih D."/>
            <person name="Sparrow T."/>
            <person name="Spaulding J."/>
            <person name="Stalker J."/>
            <person name="Stange-Thomann N."/>
            <person name="Stavropoulos S."/>
            <person name="Stone C."/>
            <person name="Strader C."/>
            <person name="Tesfaye S."/>
            <person name="Thomson T."/>
            <person name="Thoulutsang Y."/>
            <person name="Thoulutsang D."/>
            <person name="Topham K."/>
            <person name="Topping I."/>
            <person name="Tsamla T."/>
            <person name="Vassiliev H."/>
            <person name="Vo A."/>
            <person name="Wangchuk T."/>
            <person name="Wangdi T."/>
            <person name="Weiand M."/>
            <person name="Wilkinson J."/>
            <person name="Wilson A."/>
            <person name="Yadav S."/>
            <person name="Young G."/>
            <person name="Yu Q."/>
            <person name="Zembek L."/>
            <person name="Zhong D."/>
            <person name="Zimmer A."/>
            <person name="Zwirko Z."/>
            <person name="Jaffe D.B."/>
            <person name="Alvarez P."/>
            <person name="Brockman W."/>
            <person name="Butler J."/>
            <person name="Chin C."/>
            <person name="Gnerre S."/>
            <person name="Grabherr M."/>
            <person name="Kleber M."/>
            <person name="Mauceli E."/>
            <person name="MacCallum I."/>
        </authorList>
    </citation>
    <scope>NUCLEOTIDE SEQUENCE [LARGE SCALE GENOMIC DNA]</scope>
    <source>
        <strain evidence="3">Tucson 14024-0371.13</strain>
    </source>
</reference>
<dbReference type="InterPro" id="IPR011009">
    <property type="entry name" value="Kinase-like_dom_sf"/>
</dbReference>
<sequence>MSESQDLDQFNADELQPPSWLNAEFIGDILRQYEKSPELKVTELKISPATAQGDHYASIMFRTLVEYSSSKGKHSKPLIVKTMPEQEGHKKDMLSDSHMFATEIGMYCHVLPEFERVLREAGDNAKLNAVCIYHSLEPREVMIFEDLVPQGYSVIRNRPVNEAELKLVFEKLAKWHAVSIKLLNERPDFLKEFKYGVFDLPTFDSDPFITTGMASFIEMLDATPDLKEYKPHFEKVLDYYLKKTEEELKEYSTNRQSDAYYVLCHGDFHLRNMMFKDTGTLKDVMLVDFQFCNLTPIFVDLTYSIYMLMEPEQRASLGHDLINYYLTNLVDTLQKIGFRGQMPTQDKLWREIHRGKYYHFFMISTLLPLMVAVKSNSLKMHDLLQDADIRKKSYQLDLYVNDVRRILAKYEELGYFNDL</sequence>
<keyword evidence="3" id="KW-1185">Reference proteome</keyword>
<accession>B3LWK7</accession>
<dbReference type="STRING" id="7217.B3LWK7"/>
<name>B3LWK7_DROAN</name>
<keyword evidence="2" id="KW-0808">Transferase</keyword>
<dbReference type="PANTHER" id="PTHR11012:SF12">
    <property type="entry name" value="CHK KINASE-LIKE DOMAIN-CONTAINING PROTEIN-RELATED"/>
    <property type="match status" value="1"/>
</dbReference>
<dbReference type="GO" id="GO:0016740">
    <property type="term" value="F:transferase activity"/>
    <property type="evidence" value="ECO:0007669"/>
    <property type="project" value="UniProtKB-KW"/>
</dbReference>